<comment type="caution">
    <text evidence="6">Lacks conserved residue(s) required for the propagation of feature annotation.</text>
</comment>
<dbReference type="InterPro" id="IPR029063">
    <property type="entry name" value="SAM-dependent_MTases_sf"/>
</dbReference>
<comment type="subcellular location">
    <subcellularLocation>
        <location evidence="6">Cytoplasm</location>
    </subcellularLocation>
</comment>
<dbReference type="PANTHER" id="PTHR31760:SF0">
    <property type="entry name" value="S-ADENOSYL-L-METHIONINE-DEPENDENT METHYLTRANSFERASES SUPERFAMILY PROTEIN"/>
    <property type="match status" value="1"/>
</dbReference>
<dbReference type="EMBL" id="JAMTCG010000002">
    <property type="protein sequence ID" value="MCP2159903.1"/>
    <property type="molecule type" value="Genomic_DNA"/>
</dbReference>
<keyword evidence="4 6" id="KW-0808">Transferase</keyword>
<keyword evidence="2 6" id="KW-0698">rRNA processing</keyword>
<organism evidence="7 8">
    <name type="scientific">Williamsia serinedens</name>
    <dbReference type="NCBI Taxonomy" id="391736"/>
    <lineage>
        <taxon>Bacteria</taxon>
        <taxon>Bacillati</taxon>
        <taxon>Actinomycetota</taxon>
        <taxon>Actinomycetes</taxon>
        <taxon>Mycobacteriales</taxon>
        <taxon>Nocardiaceae</taxon>
        <taxon>Williamsia</taxon>
    </lineage>
</organism>
<evidence type="ECO:0000313" key="7">
    <source>
        <dbReference type="EMBL" id="MCP2159903.1"/>
    </source>
</evidence>
<evidence type="ECO:0000256" key="1">
    <source>
        <dbReference type="ARBA" id="ARBA00022490"/>
    </source>
</evidence>
<evidence type="ECO:0000313" key="8">
    <source>
        <dbReference type="Proteomes" id="UP001205740"/>
    </source>
</evidence>
<keyword evidence="8" id="KW-1185">Reference proteome</keyword>
<keyword evidence="3 6" id="KW-0489">Methyltransferase</keyword>
<protein>
    <recommendedName>
        <fullName evidence="6">Ribosomal RNA small subunit methyltransferase G</fullName>
        <ecNumber evidence="6">2.1.1.-</ecNumber>
    </recommendedName>
    <alternativeName>
        <fullName evidence="6">16S rRNA 7-methylguanosine methyltransferase</fullName>
        <shortName evidence="6">16S rRNA m7G methyltransferase</shortName>
    </alternativeName>
</protein>
<dbReference type="Gene3D" id="3.40.50.150">
    <property type="entry name" value="Vaccinia Virus protein VP39"/>
    <property type="match status" value="1"/>
</dbReference>
<evidence type="ECO:0000256" key="3">
    <source>
        <dbReference type="ARBA" id="ARBA00022603"/>
    </source>
</evidence>
<comment type="similarity">
    <text evidence="6">Belongs to the methyltransferase superfamily. RNA methyltransferase RsmG family.</text>
</comment>
<name>A0ABT1H052_9NOCA</name>
<feature type="binding site" evidence="6">
    <location>
        <begin position="130"/>
        <end position="131"/>
    </location>
    <ligand>
        <name>S-adenosyl-L-methionine</name>
        <dbReference type="ChEBI" id="CHEBI:59789"/>
    </ligand>
</feature>
<gene>
    <name evidence="6" type="primary">rsmG</name>
    <name evidence="7" type="ORF">LX12_001082</name>
</gene>
<dbReference type="InterPro" id="IPR003682">
    <property type="entry name" value="rRNA_ssu_MeTfrase_G"/>
</dbReference>
<dbReference type="Proteomes" id="UP001205740">
    <property type="component" value="Unassembled WGS sequence"/>
</dbReference>
<dbReference type="CDD" id="cd02440">
    <property type="entry name" value="AdoMet_MTases"/>
    <property type="match status" value="1"/>
</dbReference>
<evidence type="ECO:0000256" key="6">
    <source>
        <dbReference type="HAMAP-Rule" id="MF_00074"/>
    </source>
</evidence>
<feature type="binding site" evidence="6">
    <location>
        <position position="80"/>
    </location>
    <ligand>
        <name>S-adenosyl-L-methionine</name>
        <dbReference type="ChEBI" id="CHEBI:59789"/>
    </ligand>
</feature>
<dbReference type="PANTHER" id="PTHR31760">
    <property type="entry name" value="S-ADENOSYL-L-METHIONINE-DEPENDENT METHYLTRANSFERASES SUPERFAMILY PROTEIN"/>
    <property type="match status" value="1"/>
</dbReference>
<feature type="binding site" evidence="6">
    <location>
        <position position="85"/>
    </location>
    <ligand>
        <name>S-adenosyl-L-methionine</name>
        <dbReference type="ChEBI" id="CHEBI:59789"/>
    </ligand>
</feature>
<proteinExistence type="inferred from homology"/>
<dbReference type="EC" id="2.1.1.-" evidence="6"/>
<dbReference type="SUPFAM" id="SSF53335">
    <property type="entry name" value="S-adenosyl-L-methionine-dependent methyltransferases"/>
    <property type="match status" value="1"/>
</dbReference>
<accession>A0ABT1H052</accession>
<dbReference type="Pfam" id="PF02527">
    <property type="entry name" value="GidB"/>
    <property type="match status" value="1"/>
</dbReference>
<evidence type="ECO:0000256" key="5">
    <source>
        <dbReference type="ARBA" id="ARBA00022691"/>
    </source>
</evidence>
<dbReference type="HAMAP" id="MF_00074">
    <property type="entry name" value="16SrRNA_methyltr_G"/>
    <property type="match status" value="1"/>
</dbReference>
<keyword evidence="5 6" id="KW-0949">S-adenosyl-L-methionine</keyword>
<dbReference type="NCBIfam" id="TIGR00138">
    <property type="entry name" value="rsmG_gidB"/>
    <property type="match status" value="1"/>
</dbReference>
<comment type="function">
    <text evidence="6">Specifically methylates the N7 position of a guanine in 16S rRNA.</text>
</comment>
<evidence type="ECO:0000256" key="2">
    <source>
        <dbReference type="ARBA" id="ARBA00022552"/>
    </source>
</evidence>
<feature type="binding site" evidence="6">
    <location>
        <position position="148"/>
    </location>
    <ligand>
        <name>S-adenosyl-L-methionine</name>
        <dbReference type="ChEBI" id="CHEBI:59789"/>
    </ligand>
</feature>
<sequence length="230" mass="24554">MFHVKHDSEFDRDEIASAAFAVFGDRLGRARVYRDLLATAGVERGLIGPREIERLWDRHILNCGVLATALPDGAGVVDIGSGAGLPGIPLALAGRTLRVTLVEPLERRHAFLLEAVEAIGLEIEVVRGRAEERSVIAAVGDADVVTSRAVAPLDRLARWSAPLIRSGGELVAIKGASAAEEIATHASAVGKVGLTALRVETVGADTLSVPTTIVRGRRVDRPEKRRRTSR</sequence>
<comment type="caution">
    <text evidence="7">The sequence shown here is derived from an EMBL/GenBank/DDBJ whole genome shotgun (WGS) entry which is preliminary data.</text>
</comment>
<keyword evidence="1 6" id="KW-0963">Cytoplasm</keyword>
<dbReference type="RefSeq" id="WP_253653495.1">
    <property type="nucleotide sequence ID" value="NZ_BAAAOE010000001.1"/>
</dbReference>
<evidence type="ECO:0000256" key="4">
    <source>
        <dbReference type="ARBA" id="ARBA00022679"/>
    </source>
</evidence>
<reference evidence="7 8" key="1">
    <citation type="submission" date="2022-06" db="EMBL/GenBank/DDBJ databases">
        <title>Genomic Encyclopedia of Archaeal and Bacterial Type Strains, Phase II (KMG-II): from individual species to whole genera.</title>
        <authorList>
            <person name="Goeker M."/>
        </authorList>
    </citation>
    <scope>NUCLEOTIDE SEQUENCE [LARGE SCALE GENOMIC DNA]</scope>
    <source>
        <strain evidence="7 8">DSM 45037</strain>
    </source>
</reference>